<dbReference type="AlphaFoldDB" id="A0A2S8GHD5"/>
<name>A0A2S8GHD5_9BACT</name>
<reference evidence="1 2" key="1">
    <citation type="submission" date="2018-02" db="EMBL/GenBank/DDBJ databases">
        <title>Comparative genomes isolates from brazilian mangrove.</title>
        <authorList>
            <person name="Araujo J.E."/>
            <person name="Taketani R.G."/>
            <person name="Silva M.C.P."/>
            <person name="Loureco M.V."/>
            <person name="Andreote F.D."/>
        </authorList>
    </citation>
    <scope>NUCLEOTIDE SEQUENCE [LARGE SCALE GENOMIC DNA]</scope>
    <source>
        <strain evidence="1 2">Nap-Phe MGV</strain>
    </source>
</reference>
<proteinExistence type="predicted"/>
<sequence>MEIAFCEKWWGARKRPLNIISEEAARTRHEKRKPYVALLGGVDHPRFVVDIAMEWATINFLDSQQRMYLSYNFIELEPGKLFLKGAYYWEYEKDSDAVKSCTIFNFDVSGQIVIAEAGETSEVREFETTASVDENWDEYPAFGDYASLCVEERIIT</sequence>
<comment type="caution">
    <text evidence="1">The sequence shown here is derived from an EMBL/GenBank/DDBJ whole genome shotgun (WGS) entry which is preliminary data.</text>
</comment>
<dbReference type="EMBL" id="PUHZ01000022">
    <property type="protein sequence ID" value="PQO43872.1"/>
    <property type="molecule type" value="Genomic_DNA"/>
</dbReference>
<evidence type="ECO:0000313" key="2">
    <source>
        <dbReference type="Proteomes" id="UP000237819"/>
    </source>
</evidence>
<organism evidence="1 2">
    <name type="scientific">Blastopirellula marina</name>
    <dbReference type="NCBI Taxonomy" id="124"/>
    <lineage>
        <taxon>Bacteria</taxon>
        <taxon>Pseudomonadati</taxon>
        <taxon>Planctomycetota</taxon>
        <taxon>Planctomycetia</taxon>
        <taxon>Pirellulales</taxon>
        <taxon>Pirellulaceae</taxon>
        <taxon>Blastopirellula</taxon>
    </lineage>
</organism>
<dbReference type="Proteomes" id="UP000237819">
    <property type="component" value="Unassembled WGS sequence"/>
</dbReference>
<dbReference type="RefSeq" id="WP_105337628.1">
    <property type="nucleotide sequence ID" value="NZ_PUHZ01000022.1"/>
</dbReference>
<evidence type="ECO:0000313" key="1">
    <source>
        <dbReference type="EMBL" id="PQO43872.1"/>
    </source>
</evidence>
<dbReference type="OrthoDB" id="774413at2"/>
<gene>
    <name evidence="1" type="ORF">C5Y93_22060</name>
</gene>
<accession>A0A2S8GHD5</accession>
<protein>
    <submittedName>
        <fullName evidence="1">Uncharacterized protein</fullName>
    </submittedName>
</protein>